<dbReference type="InterPro" id="IPR051694">
    <property type="entry name" value="Immunoregulatory_rcpt-like"/>
</dbReference>
<keyword evidence="4 6" id="KW-0472">Membrane</keyword>
<dbReference type="AlphaFoldDB" id="A0A9P5YPJ0"/>
<accession>A0A9P5YPJ0</accession>
<evidence type="ECO:0000256" key="2">
    <source>
        <dbReference type="ARBA" id="ARBA00022692"/>
    </source>
</evidence>
<reference evidence="7" key="1">
    <citation type="submission" date="2020-11" db="EMBL/GenBank/DDBJ databases">
        <authorList>
            <consortium name="DOE Joint Genome Institute"/>
            <person name="Ahrendt S."/>
            <person name="Riley R."/>
            <person name="Andreopoulos W."/>
            <person name="Labutti K."/>
            <person name="Pangilinan J."/>
            <person name="Ruiz-Duenas F.J."/>
            <person name="Barrasa J.M."/>
            <person name="Sanchez-Garcia M."/>
            <person name="Camarero S."/>
            <person name="Miyauchi S."/>
            <person name="Serrano A."/>
            <person name="Linde D."/>
            <person name="Babiker R."/>
            <person name="Drula E."/>
            <person name="Ayuso-Fernandez I."/>
            <person name="Pacheco R."/>
            <person name="Padilla G."/>
            <person name="Ferreira P."/>
            <person name="Barriuso J."/>
            <person name="Kellner H."/>
            <person name="Castanera R."/>
            <person name="Alfaro M."/>
            <person name="Ramirez L."/>
            <person name="Pisabarro A.G."/>
            <person name="Kuo A."/>
            <person name="Tritt A."/>
            <person name="Lipzen A."/>
            <person name="He G."/>
            <person name="Yan M."/>
            <person name="Ng V."/>
            <person name="Cullen D."/>
            <person name="Martin F."/>
            <person name="Rosso M.-N."/>
            <person name="Henrissat B."/>
            <person name="Hibbett D."/>
            <person name="Martinez A.T."/>
            <person name="Grigoriev I.V."/>
        </authorList>
    </citation>
    <scope>NUCLEOTIDE SEQUENCE</scope>
    <source>
        <strain evidence="7">CIRM-BRFM 674</strain>
    </source>
</reference>
<dbReference type="OrthoDB" id="3265734at2759"/>
<sequence>MSQGTDYDDSNSGITYSSGWQAESGTISQQFDNTIHSTSANGASATIKFTGTRITVYQTTPEGIGSVTVTITFDGDTSTMSRDTHPGTSYYQDRWFDSGPLTDGVHLLTLTNAGTNGGQPLILDRFNIEGSIIAPVRQSLTTSTRSTSTPVSKPTSTTTSSSSSTTSSSTTSQRTESTSSSTTLTSTGTTSTTGSTSSTTAVTSSTQTSPVATVVSIQYVTNSADGSVSTFTNRPSSDTAIQSSHVLSVGAIIGATVGVLIIILLLIFLVFCLVRRRRGAVQLVDHEATTAKPHSPTDVSPFRLSTRGSLTSPVTEPVTHSMGLTRKGSDNSSTTHRNSLIASTTPLSSASNRERGEKSGDPFTPSSERSTDAHTFLSFLPSHNAAAPVVPGETDAGPFRPNYLSGNTIMYGSSSGMYASTTRLIPVDTNDVPPSYQSASHRASGV</sequence>
<name>A0A9P5YPJ0_9AGAR</name>
<keyword evidence="3 6" id="KW-1133">Transmembrane helix</keyword>
<evidence type="ECO:0000256" key="5">
    <source>
        <dbReference type="SAM" id="MobiDB-lite"/>
    </source>
</evidence>
<evidence type="ECO:0000256" key="3">
    <source>
        <dbReference type="ARBA" id="ARBA00022989"/>
    </source>
</evidence>
<evidence type="ECO:0000256" key="1">
    <source>
        <dbReference type="ARBA" id="ARBA00004167"/>
    </source>
</evidence>
<evidence type="ECO:0000313" key="7">
    <source>
        <dbReference type="EMBL" id="KAF9473037.1"/>
    </source>
</evidence>
<dbReference type="GO" id="GO:0016020">
    <property type="term" value="C:membrane"/>
    <property type="evidence" value="ECO:0007669"/>
    <property type="project" value="UniProtKB-SubCell"/>
</dbReference>
<comment type="subcellular location">
    <subcellularLocation>
        <location evidence="1">Membrane</location>
        <topology evidence="1">Single-pass membrane protein</topology>
    </subcellularLocation>
</comment>
<dbReference type="GO" id="GO:0071944">
    <property type="term" value="C:cell periphery"/>
    <property type="evidence" value="ECO:0007669"/>
    <property type="project" value="UniProtKB-ARBA"/>
</dbReference>
<dbReference type="Proteomes" id="UP000807469">
    <property type="component" value="Unassembled WGS sequence"/>
</dbReference>
<evidence type="ECO:0000313" key="8">
    <source>
        <dbReference type="Proteomes" id="UP000807469"/>
    </source>
</evidence>
<dbReference type="EMBL" id="MU155475">
    <property type="protein sequence ID" value="KAF9473037.1"/>
    <property type="molecule type" value="Genomic_DNA"/>
</dbReference>
<keyword evidence="2 6" id="KW-0812">Transmembrane</keyword>
<dbReference type="PANTHER" id="PTHR15549:SF30">
    <property type="entry name" value="MID2 DOMAIN-CONTAINING PROTEIN"/>
    <property type="match status" value="1"/>
</dbReference>
<evidence type="ECO:0000256" key="4">
    <source>
        <dbReference type="ARBA" id="ARBA00023136"/>
    </source>
</evidence>
<gene>
    <name evidence="7" type="ORF">BDN70DRAFT_997845</name>
</gene>
<protein>
    <submittedName>
        <fullName evidence="7">Uncharacterized protein</fullName>
    </submittedName>
</protein>
<feature type="region of interest" description="Disordered" evidence="5">
    <location>
        <begin position="139"/>
        <end position="205"/>
    </location>
</feature>
<dbReference type="Gene3D" id="2.60.120.260">
    <property type="entry name" value="Galactose-binding domain-like"/>
    <property type="match status" value="1"/>
</dbReference>
<feature type="region of interest" description="Disordered" evidence="5">
    <location>
        <begin position="290"/>
        <end position="371"/>
    </location>
</feature>
<comment type="caution">
    <text evidence="7">The sequence shown here is derived from an EMBL/GenBank/DDBJ whole genome shotgun (WGS) entry which is preliminary data.</text>
</comment>
<keyword evidence="8" id="KW-1185">Reference proteome</keyword>
<feature type="compositionally biased region" description="Polar residues" evidence="5">
    <location>
        <begin position="330"/>
        <end position="351"/>
    </location>
</feature>
<feature type="transmembrane region" description="Helical" evidence="6">
    <location>
        <begin position="246"/>
        <end position="274"/>
    </location>
</feature>
<organism evidence="7 8">
    <name type="scientific">Pholiota conissans</name>
    <dbReference type="NCBI Taxonomy" id="109636"/>
    <lineage>
        <taxon>Eukaryota</taxon>
        <taxon>Fungi</taxon>
        <taxon>Dikarya</taxon>
        <taxon>Basidiomycota</taxon>
        <taxon>Agaricomycotina</taxon>
        <taxon>Agaricomycetes</taxon>
        <taxon>Agaricomycetidae</taxon>
        <taxon>Agaricales</taxon>
        <taxon>Agaricineae</taxon>
        <taxon>Strophariaceae</taxon>
        <taxon>Pholiota</taxon>
    </lineage>
</organism>
<proteinExistence type="predicted"/>
<evidence type="ECO:0000256" key="6">
    <source>
        <dbReference type="SAM" id="Phobius"/>
    </source>
</evidence>
<dbReference type="PANTHER" id="PTHR15549">
    <property type="entry name" value="PAIRED IMMUNOGLOBULIN-LIKE TYPE 2 RECEPTOR"/>
    <property type="match status" value="1"/>
</dbReference>